<dbReference type="Pfam" id="PF01124">
    <property type="entry name" value="MAPEG"/>
    <property type="match status" value="1"/>
</dbReference>
<keyword evidence="3 5" id="KW-1133">Transmembrane helix</keyword>
<dbReference type="InterPro" id="IPR023352">
    <property type="entry name" value="MAPEG-like_dom_sf"/>
</dbReference>
<keyword evidence="2 5" id="KW-0812">Transmembrane</keyword>
<sequence length="125" mass="13447">MTAVHLVAIAALLQYFVFSSIVGWARGRYRVAAPAVTGHEVFERHYRVQMNTLEMLVMLLPALWLAGSFWSPTAAVIGGLVYLVGRGVYALSYVRNPASRSAGFALSIGPTLTLLIGAVVGLLRA</sequence>
<evidence type="ECO:0000313" key="7">
    <source>
        <dbReference type="Proteomes" id="UP000678374"/>
    </source>
</evidence>
<dbReference type="Proteomes" id="UP000678374">
    <property type="component" value="Unassembled WGS sequence"/>
</dbReference>
<dbReference type="InterPro" id="IPR050997">
    <property type="entry name" value="MAPEG"/>
</dbReference>
<organism evidence="6 7">
    <name type="scientific">Ideonella aquatica</name>
    <dbReference type="NCBI Taxonomy" id="2824119"/>
    <lineage>
        <taxon>Bacteria</taxon>
        <taxon>Pseudomonadati</taxon>
        <taxon>Pseudomonadota</taxon>
        <taxon>Betaproteobacteria</taxon>
        <taxon>Burkholderiales</taxon>
        <taxon>Sphaerotilaceae</taxon>
        <taxon>Ideonella</taxon>
    </lineage>
</organism>
<dbReference type="GO" id="GO:0006691">
    <property type="term" value="P:leukotriene metabolic process"/>
    <property type="evidence" value="ECO:0007669"/>
    <property type="project" value="UniProtKB-ARBA"/>
</dbReference>
<proteinExistence type="predicted"/>
<dbReference type="InterPro" id="IPR001129">
    <property type="entry name" value="Membr-assoc_MAPEG"/>
</dbReference>
<dbReference type="PANTHER" id="PTHR10250:SF15">
    <property type="entry name" value="MICROSOMAL GLUTATHIONE S-TRANSFERASE-RELATED"/>
    <property type="match status" value="1"/>
</dbReference>
<feature type="transmembrane region" description="Helical" evidence="5">
    <location>
        <begin position="104"/>
        <end position="123"/>
    </location>
</feature>
<feature type="transmembrane region" description="Helical" evidence="5">
    <location>
        <begin position="6"/>
        <end position="25"/>
    </location>
</feature>
<dbReference type="GO" id="GO:0004602">
    <property type="term" value="F:glutathione peroxidase activity"/>
    <property type="evidence" value="ECO:0007669"/>
    <property type="project" value="TreeGrafter"/>
</dbReference>
<feature type="transmembrane region" description="Helical" evidence="5">
    <location>
        <begin position="56"/>
        <end position="84"/>
    </location>
</feature>
<evidence type="ECO:0000256" key="5">
    <source>
        <dbReference type="SAM" id="Phobius"/>
    </source>
</evidence>
<name>A0A940YVL3_9BURK</name>
<keyword evidence="7" id="KW-1185">Reference proteome</keyword>
<evidence type="ECO:0000256" key="2">
    <source>
        <dbReference type="ARBA" id="ARBA00022692"/>
    </source>
</evidence>
<dbReference type="GO" id="GO:0004364">
    <property type="term" value="F:glutathione transferase activity"/>
    <property type="evidence" value="ECO:0007669"/>
    <property type="project" value="TreeGrafter"/>
</dbReference>
<dbReference type="AlphaFoldDB" id="A0A940YVL3"/>
<evidence type="ECO:0000313" key="6">
    <source>
        <dbReference type="EMBL" id="MBQ0960070.1"/>
    </source>
</evidence>
<reference evidence="6" key="1">
    <citation type="submission" date="2021-04" db="EMBL/GenBank/DDBJ databases">
        <title>The genome sequence of Ideonella sp. 4Y11.</title>
        <authorList>
            <person name="Liu Y."/>
        </authorList>
    </citation>
    <scope>NUCLEOTIDE SEQUENCE</scope>
    <source>
        <strain evidence="6">4Y11</strain>
    </source>
</reference>
<dbReference type="Gene3D" id="1.20.120.550">
    <property type="entry name" value="Membrane associated eicosanoid/glutathione metabolism-like domain"/>
    <property type="match status" value="1"/>
</dbReference>
<evidence type="ECO:0000256" key="3">
    <source>
        <dbReference type="ARBA" id="ARBA00022989"/>
    </source>
</evidence>
<evidence type="ECO:0000256" key="4">
    <source>
        <dbReference type="ARBA" id="ARBA00023136"/>
    </source>
</evidence>
<dbReference type="SUPFAM" id="SSF161084">
    <property type="entry name" value="MAPEG domain-like"/>
    <property type="match status" value="1"/>
</dbReference>
<comment type="caution">
    <text evidence="6">The sequence shown here is derived from an EMBL/GenBank/DDBJ whole genome shotgun (WGS) entry which is preliminary data.</text>
</comment>
<dbReference type="PANTHER" id="PTHR10250">
    <property type="entry name" value="MICROSOMAL GLUTATHIONE S-TRANSFERASE"/>
    <property type="match status" value="1"/>
</dbReference>
<dbReference type="GO" id="GO:0016020">
    <property type="term" value="C:membrane"/>
    <property type="evidence" value="ECO:0007669"/>
    <property type="project" value="UniProtKB-SubCell"/>
</dbReference>
<gene>
    <name evidence="6" type="ORF">KAK06_14040</name>
</gene>
<accession>A0A940YVL3</accession>
<dbReference type="EMBL" id="JAGQDE010000012">
    <property type="protein sequence ID" value="MBQ0960070.1"/>
    <property type="molecule type" value="Genomic_DNA"/>
</dbReference>
<keyword evidence="4 5" id="KW-0472">Membrane</keyword>
<comment type="subcellular location">
    <subcellularLocation>
        <location evidence="1">Membrane</location>
        <topology evidence="1">Multi-pass membrane protein</topology>
    </subcellularLocation>
</comment>
<protein>
    <submittedName>
        <fullName evidence="6">MAPEG family protein</fullName>
    </submittedName>
</protein>
<evidence type="ECO:0000256" key="1">
    <source>
        <dbReference type="ARBA" id="ARBA00004141"/>
    </source>
</evidence>